<dbReference type="STRING" id="13249.T1HD42"/>
<dbReference type="SUPFAM" id="SSF48452">
    <property type="entry name" value="TPR-like"/>
    <property type="match status" value="1"/>
</dbReference>
<dbReference type="GeneID" id="141454491"/>
<dbReference type="GO" id="GO:0030014">
    <property type="term" value="C:CCR4-NOT complex"/>
    <property type="evidence" value="ECO:0007669"/>
    <property type="project" value="UniProtKB-UniRule"/>
</dbReference>
<comment type="function">
    <text evidence="2">Component of the CCR4-NOT complex which is one of the major cellular mRNA deadenylases and is linked to various cellular processes including bulk mRNA degradation, miRNA-mediated repression, translational repression during translational initiation and general transcription regulation.</text>
</comment>
<dbReference type="HOGENOM" id="CLU_013100_2_0_1"/>
<dbReference type="EnsemblMetazoa" id="RPRC001957-RA">
    <property type="protein sequence ID" value="RPRC001957-PA"/>
    <property type="gene ID" value="RPRC001957"/>
</dbReference>
<keyword evidence="2" id="KW-0943">RNA-mediated gene silencing</keyword>
<keyword evidence="2" id="KW-0805">Transcription regulation</keyword>
<dbReference type="OMA" id="PECSRMY"/>
<comment type="similarity">
    <text evidence="1 2">Belongs to the CNOT10 family.</text>
</comment>
<dbReference type="GO" id="GO:0031047">
    <property type="term" value="P:regulatory ncRNA-mediated gene silencing"/>
    <property type="evidence" value="ECO:0007669"/>
    <property type="project" value="UniProtKB-UniRule"/>
</dbReference>
<dbReference type="PANTHER" id="PTHR12979">
    <property type="entry name" value="CCR4-NOT TRANSCRIPTION COMPLEX SUBUNIT 10"/>
    <property type="match status" value="1"/>
</dbReference>
<protein>
    <recommendedName>
        <fullName evidence="2">CCR4-NOT transcription complex subunit 10</fullName>
    </recommendedName>
</protein>
<keyword evidence="2" id="KW-0810">Translation regulation</keyword>
<dbReference type="eggNOG" id="KOG2471">
    <property type="taxonomic scope" value="Eukaryota"/>
</dbReference>
<dbReference type="GO" id="GO:0005737">
    <property type="term" value="C:cytoplasm"/>
    <property type="evidence" value="ECO:0007669"/>
    <property type="project" value="UniProtKB-SubCell"/>
</dbReference>
<name>T1HD42_RHOPR</name>
<dbReference type="InterPro" id="IPR039740">
    <property type="entry name" value="CNOT10"/>
</dbReference>
<dbReference type="VEuPathDB" id="VectorBase:RPRC001957"/>
<comment type="subcellular location">
    <subcellularLocation>
        <location evidence="2">Cytoplasm</location>
    </subcellularLocation>
    <subcellularLocation>
        <location evidence="2">Nucleus</location>
    </subcellularLocation>
</comment>
<dbReference type="SUPFAM" id="SSF81901">
    <property type="entry name" value="HCP-like"/>
    <property type="match status" value="1"/>
</dbReference>
<dbReference type="InParanoid" id="T1HD42"/>
<dbReference type="PANTHER" id="PTHR12979:SF5">
    <property type="entry name" value="CCR4-NOT TRANSCRIPTION COMPLEX SUBUNIT 10"/>
    <property type="match status" value="1"/>
</dbReference>
<reference evidence="3" key="1">
    <citation type="submission" date="2015-05" db="UniProtKB">
        <authorList>
            <consortium name="EnsemblMetazoa"/>
        </authorList>
    </citation>
    <scope>IDENTIFICATION</scope>
</reference>
<keyword evidence="2" id="KW-0804">Transcription</keyword>
<dbReference type="EMBL" id="ACPB03019041">
    <property type="status" value="NOT_ANNOTATED_CDS"/>
    <property type="molecule type" value="Genomic_DNA"/>
</dbReference>
<evidence type="ECO:0000256" key="1">
    <source>
        <dbReference type="ARBA" id="ARBA00010080"/>
    </source>
</evidence>
<keyword evidence="2" id="KW-0539">Nucleus</keyword>
<dbReference type="GO" id="GO:0005634">
    <property type="term" value="C:nucleus"/>
    <property type="evidence" value="ECO:0007669"/>
    <property type="project" value="UniProtKB-SubCell"/>
</dbReference>
<keyword evidence="2" id="KW-0963">Cytoplasm</keyword>
<dbReference type="Gene3D" id="1.25.40.10">
    <property type="entry name" value="Tetratricopeptide repeat domain"/>
    <property type="match status" value="2"/>
</dbReference>
<evidence type="ECO:0000313" key="3">
    <source>
        <dbReference type="EnsemblMetazoa" id="RPRC001957-PA"/>
    </source>
</evidence>
<accession>T1HD42</accession>
<dbReference type="GO" id="GO:0006402">
    <property type="term" value="P:mRNA catabolic process"/>
    <property type="evidence" value="ECO:0007669"/>
    <property type="project" value="TreeGrafter"/>
</dbReference>
<organism evidence="3 4">
    <name type="scientific">Rhodnius prolixus</name>
    <name type="common">Triatomid bug</name>
    <dbReference type="NCBI Taxonomy" id="13249"/>
    <lineage>
        <taxon>Eukaryota</taxon>
        <taxon>Metazoa</taxon>
        <taxon>Ecdysozoa</taxon>
        <taxon>Arthropoda</taxon>
        <taxon>Hexapoda</taxon>
        <taxon>Insecta</taxon>
        <taxon>Pterygota</taxon>
        <taxon>Neoptera</taxon>
        <taxon>Paraneoptera</taxon>
        <taxon>Hemiptera</taxon>
        <taxon>Heteroptera</taxon>
        <taxon>Panheteroptera</taxon>
        <taxon>Cimicomorpha</taxon>
        <taxon>Reduviidae</taxon>
        <taxon>Triatominae</taxon>
        <taxon>Rhodnius</taxon>
    </lineage>
</organism>
<sequence>MPCITSDYPFNCLNDEQKLVSTAHYEFCNKKYAACQQALSLLMVHKPGDFKVFHNKAVVDLYAAGHKNIDVFSKALCNLCNQFQIKISEDEPPNEIELCVLYYNYGIVYYYLKQHDSALNIINKVFTLIQPMEESLAHKVCLLLLELNIQCGQIDSALSHISFIENQFVYTSYNTNMVKLEKDDKQGVSDDAATDQFKLKLLHYRATCNLLNKSYEACQKDLETIYSLGSQVFTTILLKAKLSLLRLRYKAALDTLIVLQEDIKSFSQLGEARTLVYFNNIAVIYHYLQKPSLCLFFMSKAFSVYRSAVEKYQRQSSGVKECRPSLFEPEVLPKLMYNKGIALLYTGRACQAFDCLTEAVQGMHKSPLAWLRLAESCIMFYKSGNEEAFNFLAKRKELVTGLVGVGSAKKIVLNNKLYQDTMYNTEPQSYAVPVPNLEFAMICARNALALVSSKSDKLRHAILSVLSYINLTLGNPVMAYKYSNMLYEETSATPMYKYLSRLYLAEALVMLDRIQEAVEVLNPVHYKDCDPTGEVLHTSWAPKTTITAQATLYYNLAVVLAIQGDIHRASELLKHVWVSKGQKGEVPIHVIALALYIELVLGRIDITRTIIKQNCPHVFPSSVK</sequence>
<dbReference type="Proteomes" id="UP000015103">
    <property type="component" value="Unassembled WGS sequence"/>
</dbReference>
<dbReference type="AlphaFoldDB" id="T1HD42"/>
<proteinExistence type="inferred from homology"/>
<keyword evidence="4" id="KW-1185">Reference proteome</keyword>
<dbReference type="InterPro" id="IPR011990">
    <property type="entry name" value="TPR-like_helical_dom_sf"/>
</dbReference>
<evidence type="ECO:0000256" key="2">
    <source>
        <dbReference type="RuleBase" id="RU367083"/>
    </source>
</evidence>
<evidence type="ECO:0000313" key="4">
    <source>
        <dbReference type="Proteomes" id="UP000015103"/>
    </source>
</evidence>
<dbReference type="FunCoup" id="T1HD42">
    <property type="interactions" value="639"/>
</dbReference>
<dbReference type="GO" id="GO:0017148">
    <property type="term" value="P:negative regulation of translation"/>
    <property type="evidence" value="ECO:0007669"/>
    <property type="project" value="TreeGrafter"/>
</dbReference>
<dbReference type="RefSeq" id="XP_073984863.1">
    <property type="nucleotide sequence ID" value="XM_074128762.1"/>
</dbReference>